<dbReference type="PANTHER" id="PTHR33326">
    <property type="entry name" value="OS05G0543800 PROTEIN"/>
    <property type="match status" value="1"/>
</dbReference>
<dbReference type="InterPro" id="IPR022059">
    <property type="entry name" value="DUF3615"/>
</dbReference>
<dbReference type="HOGENOM" id="CLU_030684_2_0_1"/>
<keyword evidence="3" id="KW-1185">Reference proteome</keyword>
<reference evidence="2 3" key="1">
    <citation type="submission" date="2012-08" db="EMBL/GenBank/DDBJ databases">
        <title>Oryza genome evolution.</title>
        <authorList>
            <person name="Wing R.A."/>
        </authorList>
    </citation>
    <scope>NUCLEOTIDE SEQUENCE</scope>
</reference>
<dbReference type="Pfam" id="PF12274">
    <property type="entry name" value="DUF3615"/>
    <property type="match status" value="1"/>
</dbReference>
<dbReference type="Gramene" id="LPERR02G16770.1">
    <property type="protein sequence ID" value="LPERR02G16770.1"/>
    <property type="gene ID" value="LPERR02G16770"/>
</dbReference>
<dbReference type="EnsemblPlants" id="LPERR02G16770.1">
    <property type="protein sequence ID" value="LPERR02G16770.1"/>
    <property type="gene ID" value="LPERR02G16770"/>
</dbReference>
<reference evidence="3" key="2">
    <citation type="submission" date="2013-12" db="EMBL/GenBank/DDBJ databases">
        <authorList>
            <person name="Yu Y."/>
            <person name="Lee S."/>
            <person name="de Baynast K."/>
            <person name="Wissotski M."/>
            <person name="Liu L."/>
            <person name="Talag J."/>
            <person name="Goicoechea J."/>
            <person name="Angelova A."/>
            <person name="Jetty R."/>
            <person name="Kudrna D."/>
            <person name="Golser W."/>
            <person name="Rivera L."/>
            <person name="Zhang J."/>
            <person name="Wing R."/>
        </authorList>
    </citation>
    <scope>NUCLEOTIDE SEQUENCE</scope>
</reference>
<dbReference type="PANTHER" id="PTHR33326:SF44">
    <property type="entry name" value="OS10G0494950 PROTEIN"/>
    <property type="match status" value="1"/>
</dbReference>
<reference evidence="2" key="3">
    <citation type="submission" date="2015-04" db="UniProtKB">
        <authorList>
            <consortium name="EnsemblPlants"/>
        </authorList>
    </citation>
    <scope>IDENTIFICATION</scope>
</reference>
<protein>
    <recommendedName>
        <fullName evidence="1">DUF3615 domain-containing protein</fullName>
    </recommendedName>
</protein>
<organism evidence="2 3">
    <name type="scientific">Leersia perrieri</name>
    <dbReference type="NCBI Taxonomy" id="77586"/>
    <lineage>
        <taxon>Eukaryota</taxon>
        <taxon>Viridiplantae</taxon>
        <taxon>Streptophyta</taxon>
        <taxon>Embryophyta</taxon>
        <taxon>Tracheophyta</taxon>
        <taxon>Spermatophyta</taxon>
        <taxon>Magnoliopsida</taxon>
        <taxon>Liliopsida</taxon>
        <taxon>Poales</taxon>
        <taxon>Poaceae</taxon>
        <taxon>BOP clade</taxon>
        <taxon>Oryzoideae</taxon>
        <taxon>Oryzeae</taxon>
        <taxon>Oryzinae</taxon>
        <taxon>Leersia</taxon>
    </lineage>
</organism>
<dbReference type="AlphaFoldDB" id="A0A0D9VH63"/>
<evidence type="ECO:0000259" key="1">
    <source>
        <dbReference type="Pfam" id="PF12274"/>
    </source>
</evidence>
<evidence type="ECO:0000313" key="2">
    <source>
        <dbReference type="EnsemblPlants" id="LPERR02G16770.1"/>
    </source>
</evidence>
<dbReference type="Proteomes" id="UP000032180">
    <property type="component" value="Chromosome 2"/>
</dbReference>
<dbReference type="STRING" id="77586.A0A0D9VH63"/>
<accession>A0A0D9VH63</accession>
<name>A0A0D9VH63_9ORYZ</name>
<proteinExistence type="predicted"/>
<feature type="domain" description="DUF3615" evidence="1">
    <location>
        <begin position="83"/>
        <end position="182"/>
    </location>
</feature>
<evidence type="ECO:0000313" key="3">
    <source>
        <dbReference type="Proteomes" id="UP000032180"/>
    </source>
</evidence>
<sequence>MDRGGCFHVYPGVGGEPYKSLAEVDVAIDQHLHGLRIPEMGDEELNKLSEMDRAIQLALFWPDGTRRRSNGGYYEKDKCNLIQALLDKYNDDHYLVEDVAYELKEFLQFGTIYEDNMWYYHLNFTTKIKGADCGVDNLFFAEISHMQGVCEWAVSCCCMLKPDDNGRCYGCRNDGCHGMKHPNNPDAYTPGCLNGYLPFGGGPLGCEFDPNLSLEDEEAMLRHKFKGLEKPFVIVEPPYASLMLVEK</sequence>